<feature type="transmembrane region" description="Helical" evidence="8">
    <location>
        <begin position="272"/>
        <end position="290"/>
    </location>
</feature>
<feature type="transmembrane region" description="Helical" evidence="8">
    <location>
        <begin position="419"/>
        <end position="441"/>
    </location>
</feature>
<evidence type="ECO:0000313" key="9">
    <source>
        <dbReference type="EMBL" id="MDY0872571.1"/>
    </source>
</evidence>
<feature type="region of interest" description="Disordered" evidence="7">
    <location>
        <begin position="1"/>
        <end position="37"/>
    </location>
</feature>
<evidence type="ECO:0000256" key="4">
    <source>
        <dbReference type="ARBA" id="ARBA00022692"/>
    </source>
</evidence>
<sequence>MRSQIELPRKPDLTDEVPVVGKEEETRQAAVATEDDGQGTYNRDLKRRTRISIVWTALRLASNQFFAFVVFVVLARLLSPHDIGTFAIVTLFSEFSRILANGGMTSYIARAKVLTPELQDTIFWTNMALACITSVIVIALAEPVLGLIGQPFAAGPLMVVAALLPIVAAGASHAAVCMRQFSHKSLAIRSAISGTLGGAAAIAAAYAGWGIWSLVVQRVVTEILNTLVSWQAYRWMPGRQFSRDSLREIWGFGSNLAFAQIVFLFLVRIQDLVIGATIGAAAVGIYRTAWRMTELVTNGAIQPFTTVAIQTFSRLQDNRADLIKAYRGMILASSMVSFPALVGFGIIAPDAVPVIYGEQWVASGVLAQIFALMVVPFTLNYFASPMLSAIGRGSDMRTLSLIQLGLTLVMTWAAAPYGIVAVAAAYVARAYITFPINLWLLKRRAGIGYKETVRASLPPFLASCLMGVGVWSFMHFARPYIAQPLHLVMGGVAIGMPLYAIFLPVLSRDARGVIGRKLKKLRGK</sequence>
<feature type="transmembrane region" description="Helical" evidence="8">
    <location>
        <begin position="153"/>
        <end position="174"/>
    </location>
</feature>
<evidence type="ECO:0000313" key="10">
    <source>
        <dbReference type="Proteomes" id="UP001271769"/>
    </source>
</evidence>
<dbReference type="RefSeq" id="WP_320501047.1">
    <property type="nucleotide sequence ID" value="NZ_JAXCLX010000002.1"/>
</dbReference>
<feature type="transmembrane region" description="Helical" evidence="8">
    <location>
        <begin position="83"/>
        <end position="100"/>
    </location>
</feature>
<feature type="transmembrane region" description="Helical" evidence="8">
    <location>
        <begin position="121"/>
        <end position="141"/>
    </location>
</feature>
<proteinExistence type="inferred from homology"/>
<keyword evidence="3" id="KW-1003">Cell membrane</keyword>
<feature type="transmembrane region" description="Helical" evidence="8">
    <location>
        <begin position="53"/>
        <end position="77"/>
    </location>
</feature>
<protein>
    <submittedName>
        <fullName evidence="9">Lipopolysaccharide biosynthesis protein</fullName>
    </submittedName>
</protein>
<gene>
    <name evidence="9" type="ORF">SMD31_11575</name>
</gene>
<keyword evidence="5 8" id="KW-1133">Transmembrane helix</keyword>
<feature type="transmembrane region" description="Helical" evidence="8">
    <location>
        <begin position="360"/>
        <end position="383"/>
    </location>
</feature>
<comment type="similarity">
    <text evidence="2">Belongs to the polysaccharide synthase family.</text>
</comment>
<feature type="transmembrane region" description="Helical" evidence="8">
    <location>
        <begin position="329"/>
        <end position="348"/>
    </location>
</feature>
<organism evidence="9 10">
    <name type="scientific">Dongia rigui</name>
    <dbReference type="NCBI Taxonomy" id="940149"/>
    <lineage>
        <taxon>Bacteria</taxon>
        <taxon>Pseudomonadati</taxon>
        <taxon>Pseudomonadota</taxon>
        <taxon>Alphaproteobacteria</taxon>
        <taxon>Rhodospirillales</taxon>
        <taxon>Dongiaceae</taxon>
        <taxon>Dongia</taxon>
    </lineage>
</organism>
<evidence type="ECO:0000256" key="2">
    <source>
        <dbReference type="ARBA" id="ARBA00007430"/>
    </source>
</evidence>
<keyword evidence="4 8" id="KW-0812">Transmembrane</keyword>
<name>A0ABU5DZ21_9PROT</name>
<feature type="transmembrane region" description="Helical" evidence="8">
    <location>
        <begin position="453"/>
        <end position="473"/>
    </location>
</feature>
<dbReference type="Proteomes" id="UP001271769">
    <property type="component" value="Unassembled WGS sequence"/>
</dbReference>
<dbReference type="PANTHER" id="PTHR30250">
    <property type="entry name" value="PST FAMILY PREDICTED COLANIC ACID TRANSPORTER"/>
    <property type="match status" value="1"/>
</dbReference>
<comment type="caution">
    <text evidence="9">The sequence shown here is derived from an EMBL/GenBank/DDBJ whole genome shotgun (WGS) entry which is preliminary data.</text>
</comment>
<dbReference type="EMBL" id="JAXCLX010000002">
    <property type="protein sequence ID" value="MDY0872571.1"/>
    <property type="molecule type" value="Genomic_DNA"/>
</dbReference>
<dbReference type="Pfam" id="PF13440">
    <property type="entry name" value="Polysacc_synt_3"/>
    <property type="match status" value="1"/>
</dbReference>
<dbReference type="InterPro" id="IPR050833">
    <property type="entry name" value="Poly_Biosynth_Transport"/>
</dbReference>
<reference evidence="9 10" key="1">
    <citation type="journal article" date="2013" name="Antonie Van Leeuwenhoek">
        <title>Dongia rigui sp. nov., isolated from freshwater of a large wetland in Korea.</title>
        <authorList>
            <person name="Baik K.S."/>
            <person name="Hwang Y.M."/>
            <person name="Choi J.S."/>
            <person name="Kwon J."/>
            <person name="Seong C.N."/>
        </authorList>
    </citation>
    <scope>NUCLEOTIDE SEQUENCE [LARGE SCALE GENOMIC DNA]</scope>
    <source>
        <strain evidence="9 10">04SU4-P</strain>
    </source>
</reference>
<keyword evidence="10" id="KW-1185">Reference proteome</keyword>
<dbReference type="CDD" id="cd13127">
    <property type="entry name" value="MATE_tuaB_like"/>
    <property type="match status" value="1"/>
</dbReference>
<evidence type="ECO:0000256" key="3">
    <source>
        <dbReference type="ARBA" id="ARBA00022475"/>
    </source>
</evidence>
<evidence type="ECO:0000256" key="7">
    <source>
        <dbReference type="SAM" id="MobiDB-lite"/>
    </source>
</evidence>
<keyword evidence="6 8" id="KW-0472">Membrane</keyword>
<evidence type="ECO:0000256" key="5">
    <source>
        <dbReference type="ARBA" id="ARBA00022989"/>
    </source>
</evidence>
<dbReference type="PANTHER" id="PTHR30250:SF10">
    <property type="entry name" value="LIPOPOLYSACCHARIDE BIOSYNTHESIS PROTEIN WZXC"/>
    <property type="match status" value="1"/>
</dbReference>
<evidence type="ECO:0000256" key="1">
    <source>
        <dbReference type="ARBA" id="ARBA00004651"/>
    </source>
</evidence>
<feature type="transmembrane region" description="Helical" evidence="8">
    <location>
        <begin position="186"/>
        <end position="209"/>
    </location>
</feature>
<comment type="subcellular location">
    <subcellularLocation>
        <location evidence="1">Cell membrane</location>
        <topology evidence="1">Multi-pass membrane protein</topology>
    </subcellularLocation>
</comment>
<feature type="transmembrane region" description="Helical" evidence="8">
    <location>
        <begin position="485"/>
        <end position="506"/>
    </location>
</feature>
<evidence type="ECO:0000256" key="8">
    <source>
        <dbReference type="SAM" id="Phobius"/>
    </source>
</evidence>
<evidence type="ECO:0000256" key="6">
    <source>
        <dbReference type="ARBA" id="ARBA00023136"/>
    </source>
</evidence>
<accession>A0ABU5DZ21</accession>
<feature type="transmembrane region" description="Helical" evidence="8">
    <location>
        <begin position="395"/>
        <end position="413"/>
    </location>
</feature>